<dbReference type="Proteomes" id="UP001221757">
    <property type="component" value="Unassembled WGS sequence"/>
</dbReference>
<feature type="compositionally biased region" description="Pro residues" evidence="1">
    <location>
        <begin position="156"/>
        <end position="173"/>
    </location>
</feature>
<evidence type="ECO:0000256" key="1">
    <source>
        <dbReference type="SAM" id="MobiDB-lite"/>
    </source>
</evidence>
<proteinExistence type="predicted"/>
<accession>A0AAD7MBQ0</accession>
<dbReference type="AlphaFoldDB" id="A0AAD7MBQ0"/>
<feature type="region of interest" description="Disordered" evidence="1">
    <location>
        <begin position="146"/>
        <end position="180"/>
    </location>
</feature>
<evidence type="ECO:0000313" key="4">
    <source>
        <dbReference type="Proteomes" id="UP001221757"/>
    </source>
</evidence>
<reference evidence="3" key="1">
    <citation type="submission" date="2023-03" db="EMBL/GenBank/DDBJ databases">
        <title>Massive genome expansion in bonnet fungi (Mycena s.s.) driven by repeated elements and novel gene families across ecological guilds.</title>
        <authorList>
            <consortium name="Lawrence Berkeley National Laboratory"/>
            <person name="Harder C.B."/>
            <person name="Miyauchi S."/>
            <person name="Viragh M."/>
            <person name="Kuo A."/>
            <person name="Thoen E."/>
            <person name="Andreopoulos B."/>
            <person name="Lu D."/>
            <person name="Skrede I."/>
            <person name="Drula E."/>
            <person name="Henrissat B."/>
            <person name="Morin E."/>
            <person name="Kohler A."/>
            <person name="Barry K."/>
            <person name="LaButti K."/>
            <person name="Morin E."/>
            <person name="Salamov A."/>
            <person name="Lipzen A."/>
            <person name="Mereny Z."/>
            <person name="Hegedus B."/>
            <person name="Baldrian P."/>
            <person name="Stursova M."/>
            <person name="Weitz H."/>
            <person name="Taylor A."/>
            <person name="Grigoriev I.V."/>
            <person name="Nagy L.G."/>
            <person name="Martin F."/>
            <person name="Kauserud H."/>
        </authorList>
    </citation>
    <scope>NUCLEOTIDE SEQUENCE</scope>
    <source>
        <strain evidence="3">CBHHK067</strain>
    </source>
</reference>
<feature type="signal peptide" evidence="2">
    <location>
        <begin position="1"/>
        <end position="21"/>
    </location>
</feature>
<keyword evidence="4" id="KW-1185">Reference proteome</keyword>
<evidence type="ECO:0000256" key="2">
    <source>
        <dbReference type="SAM" id="SignalP"/>
    </source>
</evidence>
<name>A0AAD7MBQ0_MYCRO</name>
<sequence>MRDRGIFFGSVALFLLQVASQSSNTPCLVAAFLETVCEPPVEVDAIPPNTHYVGPSLSEATLCRCSTVTYSLISACAGCQNRTFIPWTEWATNCSQVEVGRFLQTIPPEVVIPSWAFLDVTKTANIFNPILANLSLSQSSSSASASATSSSKSIAPTPPSASTPVTLPSPTPTPVSHTKSNSGAIAGGVVGGLVFVVAVGFSTSPPPNMQEFGSRRTGSSPLSITPFPYDSFAKDQSEGDTMPGSPGTSAVHTTFDTPSVGTPAVQILHRYTGSAEL</sequence>
<keyword evidence="2" id="KW-0732">Signal</keyword>
<protein>
    <recommendedName>
        <fullName evidence="5">Transmembrane protein</fullName>
    </recommendedName>
</protein>
<evidence type="ECO:0000313" key="3">
    <source>
        <dbReference type="EMBL" id="KAJ7709712.1"/>
    </source>
</evidence>
<feature type="chain" id="PRO_5042005018" description="Transmembrane protein" evidence="2">
    <location>
        <begin position="22"/>
        <end position="277"/>
    </location>
</feature>
<organism evidence="3 4">
    <name type="scientific">Mycena rosella</name>
    <name type="common">Pink bonnet</name>
    <name type="synonym">Agaricus rosellus</name>
    <dbReference type="NCBI Taxonomy" id="1033263"/>
    <lineage>
        <taxon>Eukaryota</taxon>
        <taxon>Fungi</taxon>
        <taxon>Dikarya</taxon>
        <taxon>Basidiomycota</taxon>
        <taxon>Agaricomycotina</taxon>
        <taxon>Agaricomycetes</taxon>
        <taxon>Agaricomycetidae</taxon>
        <taxon>Agaricales</taxon>
        <taxon>Marasmiineae</taxon>
        <taxon>Mycenaceae</taxon>
        <taxon>Mycena</taxon>
    </lineage>
</organism>
<dbReference type="EMBL" id="JARKIE010000002">
    <property type="protein sequence ID" value="KAJ7709712.1"/>
    <property type="molecule type" value="Genomic_DNA"/>
</dbReference>
<feature type="compositionally biased region" description="Low complexity" evidence="1">
    <location>
        <begin position="146"/>
        <end position="155"/>
    </location>
</feature>
<gene>
    <name evidence="3" type="ORF">B0H17DRAFT_234035</name>
</gene>
<comment type="caution">
    <text evidence="3">The sequence shown here is derived from an EMBL/GenBank/DDBJ whole genome shotgun (WGS) entry which is preliminary data.</text>
</comment>
<evidence type="ECO:0008006" key="5">
    <source>
        <dbReference type="Google" id="ProtNLM"/>
    </source>
</evidence>